<dbReference type="PROSITE" id="PS00198">
    <property type="entry name" value="4FE4S_FER_1"/>
    <property type="match status" value="1"/>
</dbReference>
<evidence type="ECO:0000256" key="5">
    <source>
        <dbReference type="ARBA" id="ARBA00023014"/>
    </source>
</evidence>
<sequence length="188" mass="21106">MEIQLSRDVIESPFVNEVLGEAKSLVNNCYQCRKCAAGCPVAYEMDYTPAEIMHAVRLGQKDLVLGSKTIWICAACKTCSTRCPQDVEIVKIMDAARRVALREGIKPKVPEAAAFYRSALFTVKNFGRLYEIGLIGRLKLATRDFFKDIGLGLTMFRKGKLSLLPSGWRRGFRVRTILNRIKNEEGAI</sequence>
<gene>
    <name evidence="6" type="ORF">AMJ82_02270</name>
</gene>
<keyword evidence="3" id="KW-0560">Oxidoreductase</keyword>
<evidence type="ECO:0000256" key="4">
    <source>
        <dbReference type="ARBA" id="ARBA00023004"/>
    </source>
</evidence>
<evidence type="ECO:0000256" key="2">
    <source>
        <dbReference type="ARBA" id="ARBA00022723"/>
    </source>
</evidence>
<dbReference type="EMBL" id="LJUI01000009">
    <property type="protein sequence ID" value="KPK70828.1"/>
    <property type="molecule type" value="Genomic_DNA"/>
</dbReference>
<dbReference type="PANTHER" id="PTHR43255:SF1">
    <property type="entry name" value="IRON-SULFUR-BINDING OXIDOREDUCTASE FADF-RELATED"/>
    <property type="match status" value="1"/>
</dbReference>
<evidence type="ECO:0000313" key="7">
    <source>
        <dbReference type="Proteomes" id="UP000051717"/>
    </source>
</evidence>
<dbReference type="Pfam" id="PF13534">
    <property type="entry name" value="Fer4_17"/>
    <property type="match status" value="1"/>
</dbReference>
<keyword evidence="2" id="KW-0479">Metal-binding</keyword>
<dbReference type="PANTHER" id="PTHR43255">
    <property type="entry name" value="IRON-SULFUR-BINDING OXIDOREDUCTASE FADF-RELATED-RELATED"/>
    <property type="match status" value="1"/>
</dbReference>
<evidence type="ECO:0000256" key="3">
    <source>
        <dbReference type="ARBA" id="ARBA00023002"/>
    </source>
</evidence>
<evidence type="ECO:0000313" key="6">
    <source>
        <dbReference type="EMBL" id="KPK70828.1"/>
    </source>
</evidence>
<evidence type="ECO:0000256" key="1">
    <source>
        <dbReference type="ARBA" id="ARBA00022485"/>
    </source>
</evidence>
<dbReference type="InterPro" id="IPR051460">
    <property type="entry name" value="HdrC_iron-sulfur_subunit"/>
</dbReference>
<dbReference type="GO" id="GO:0046872">
    <property type="term" value="F:metal ion binding"/>
    <property type="evidence" value="ECO:0007669"/>
    <property type="project" value="UniProtKB-KW"/>
</dbReference>
<dbReference type="GO" id="GO:0016491">
    <property type="term" value="F:oxidoreductase activity"/>
    <property type="evidence" value="ECO:0007669"/>
    <property type="project" value="UniProtKB-KW"/>
</dbReference>
<reference evidence="6 7" key="1">
    <citation type="journal article" date="2015" name="Microbiome">
        <title>Genomic resolution of linkages in carbon, nitrogen, and sulfur cycling among widespread estuary sediment bacteria.</title>
        <authorList>
            <person name="Baker B.J."/>
            <person name="Lazar C.S."/>
            <person name="Teske A.P."/>
            <person name="Dick G.J."/>
        </authorList>
    </citation>
    <scope>NUCLEOTIDE SEQUENCE [LARGE SCALE GENOMIC DNA]</scope>
    <source>
        <strain evidence="6">SM23_40</strain>
    </source>
</reference>
<dbReference type="GO" id="GO:0051539">
    <property type="term" value="F:4 iron, 4 sulfur cluster binding"/>
    <property type="evidence" value="ECO:0007669"/>
    <property type="project" value="UniProtKB-KW"/>
</dbReference>
<dbReference type="InterPro" id="IPR017900">
    <property type="entry name" value="4Fe4S_Fe_S_CS"/>
</dbReference>
<name>A0A0S8GG84_UNCT6</name>
<evidence type="ECO:0008006" key="8">
    <source>
        <dbReference type="Google" id="ProtNLM"/>
    </source>
</evidence>
<dbReference type="Gene3D" id="1.10.1060.10">
    <property type="entry name" value="Alpha-helical ferredoxin"/>
    <property type="match status" value="1"/>
</dbReference>
<dbReference type="SUPFAM" id="SSF46548">
    <property type="entry name" value="alpha-helical ferredoxin"/>
    <property type="match status" value="1"/>
</dbReference>
<comment type="caution">
    <text evidence="6">The sequence shown here is derived from an EMBL/GenBank/DDBJ whole genome shotgun (WGS) entry which is preliminary data.</text>
</comment>
<dbReference type="Proteomes" id="UP000051717">
    <property type="component" value="Unassembled WGS sequence"/>
</dbReference>
<dbReference type="GO" id="GO:0005886">
    <property type="term" value="C:plasma membrane"/>
    <property type="evidence" value="ECO:0007669"/>
    <property type="project" value="TreeGrafter"/>
</dbReference>
<keyword evidence="5" id="KW-0411">Iron-sulfur</keyword>
<accession>A0A0S8GG84</accession>
<keyword evidence="4" id="KW-0408">Iron</keyword>
<proteinExistence type="predicted"/>
<keyword evidence="1" id="KW-0004">4Fe-4S</keyword>
<organism evidence="6 7">
    <name type="scientific">candidate division TA06 bacterium SM23_40</name>
    <dbReference type="NCBI Taxonomy" id="1703774"/>
    <lineage>
        <taxon>Bacteria</taxon>
        <taxon>Bacteria division TA06</taxon>
    </lineage>
</organism>
<protein>
    <recommendedName>
        <fullName evidence="8">4Fe-4S ferredoxin-type domain-containing protein</fullName>
    </recommendedName>
</protein>
<dbReference type="AlphaFoldDB" id="A0A0S8GG84"/>
<dbReference type="InterPro" id="IPR009051">
    <property type="entry name" value="Helical_ferredxn"/>
</dbReference>